<sequence>MHSLQLSVVVASFLFALPLLIVTGQHGFAPADPPGRSERVAAPPSAPVVPLRTLPSVAAPTR</sequence>
<name>A0A840G8U7_RHOTE</name>
<comment type="caution">
    <text evidence="2">The sequence shown here is derived from an EMBL/GenBank/DDBJ whole genome shotgun (WGS) entry which is preliminary data.</text>
</comment>
<accession>A0A840G8U7</accession>
<protein>
    <submittedName>
        <fullName evidence="2">Uncharacterized protein</fullName>
    </submittedName>
</protein>
<evidence type="ECO:0000313" key="2">
    <source>
        <dbReference type="EMBL" id="MBB4248295.1"/>
    </source>
</evidence>
<reference evidence="2 3" key="1">
    <citation type="submission" date="2020-08" db="EMBL/GenBank/DDBJ databases">
        <title>Genome sequencing of Purple Non-Sulfur Bacteria from various extreme environments.</title>
        <authorList>
            <person name="Mayer M."/>
        </authorList>
    </citation>
    <scope>NUCLEOTIDE SEQUENCE [LARGE SCALE GENOMIC DNA]</scope>
    <source>
        <strain evidence="2 3">2761</strain>
    </source>
</reference>
<gene>
    <name evidence="2" type="ORF">GGD90_002687</name>
</gene>
<dbReference type="RefSeq" id="WP_153117452.1">
    <property type="nucleotide sequence ID" value="NZ_JACIGE010000010.1"/>
</dbReference>
<dbReference type="Proteomes" id="UP000587070">
    <property type="component" value="Unassembled WGS sequence"/>
</dbReference>
<dbReference type="EMBL" id="JACIGE010000010">
    <property type="protein sequence ID" value="MBB4248295.1"/>
    <property type="molecule type" value="Genomic_DNA"/>
</dbReference>
<feature type="region of interest" description="Disordered" evidence="1">
    <location>
        <begin position="31"/>
        <end position="62"/>
    </location>
</feature>
<proteinExistence type="predicted"/>
<dbReference type="AlphaFoldDB" id="A0A840G8U7"/>
<keyword evidence="3" id="KW-1185">Reference proteome</keyword>
<evidence type="ECO:0000256" key="1">
    <source>
        <dbReference type="SAM" id="MobiDB-lite"/>
    </source>
</evidence>
<organism evidence="2 3">
    <name type="scientific">Rhodocyclus tenuis</name>
    <name type="common">Rhodospirillum tenue</name>
    <dbReference type="NCBI Taxonomy" id="1066"/>
    <lineage>
        <taxon>Bacteria</taxon>
        <taxon>Pseudomonadati</taxon>
        <taxon>Pseudomonadota</taxon>
        <taxon>Betaproteobacteria</taxon>
        <taxon>Rhodocyclales</taxon>
        <taxon>Rhodocyclaceae</taxon>
        <taxon>Rhodocyclus</taxon>
    </lineage>
</organism>
<evidence type="ECO:0000313" key="3">
    <source>
        <dbReference type="Proteomes" id="UP000587070"/>
    </source>
</evidence>